<accession>A0ABQ9G7P6</accession>
<dbReference type="Proteomes" id="UP001159363">
    <property type="component" value="Chromosome 13"/>
</dbReference>
<evidence type="ECO:0000259" key="3">
    <source>
        <dbReference type="Pfam" id="PF00078"/>
    </source>
</evidence>
<keyword evidence="5" id="KW-1185">Reference proteome</keyword>
<evidence type="ECO:0000313" key="5">
    <source>
        <dbReference type="Proteomes" id="UP001159363"/>
    </source>
</evidence>
<dbReference type="Pfam" id="PF00078">
    <property type="entry name" value="RVT_1"/>
    <property type="match status" value="1"/>
</dbReference>
<comment type="caution">
    <text evidence="4">The sequence shown here is derived from an EMBL/GenBank/DDBJ whole genome shotgun (WGS) entry which is preliminary data.</text>
</comment>
<feature type="compositionally biased region" description="Low complexity" evidence="1">
    <location>
        <begin position="616"/>
        <end position="629"/>
    </location>
</feature>
<evidence type="ECO:0000313" key="4">
    <source>
        <dbReference type="EMBL" id="KAJ8868462.1"/>
    </source>
</evidence>
<evidence type="ECO:0000256" key="2">
    <source>
        <dbReference type="SAM" id="Phobius"/>
    </source>
</evidence>
<evidence type="ECO:0000256" key="1">
    <source>
        <dbReference type="SAM" id="MobiDB-lite"/>
    </source>
</evidence>
<feature type="domain" description="Reverse transcriptase" evidence="3">
    <location>
        <begin position="100"/>
        <end position="174"/>
    </location>
</feature>
<dbReference type="InterPro" id="IPR043128">
    <property type="entry name" value="Rev_trsase/Diguanyl_cyclase"/>
</dbReference>
<feature type="compositionally biased region" description="Polar residues" evidence="1">
    <location>
        <begin position="680"/>
        <end position="691"/>
    </location>
</feature>
<dbReference type="PANTHER" id="PTHR47027">
    <property type="entry name" value="REVERSE TRANSCRIPTASE DOMAIN-CONTAINING PROTEIN"/>
    <property type="match status" value="1"/>
</dbReference>
<dbReference type="InterPro" id="IPR043502">
    <property type="entry name" value="DNA/RNA_pol_sf"/>
</dbReference>
<keyword evidence="2" id="KW-1133">Transmembrane helix</keyword>
<dbReference type="InterPro" id="IPR000477">
    <property type="entry name" value="RT_dom"/>
</dbReference>
<proteinExistence type="predicted"/>
<dbReference type="SUPFAM" id="SSF56672">
    <property type="entry name" value="DNA/RNA polymerases"/>
    <property type="match status" value="1"/>
</dbReference>
<dbReference type="Gene3D" id="3.30.70.270">
    <property type="match status" value="1"/>
</dbReference>
<feature type="region of interest" description="Disordered" evidence="1">
    <location>
        <begin position="671"/>
        <end position="691"/>
    </location>
</feature>
<name>A0ABQ9G7P6_9NEOP</name>
<reference evidence="4 5" key="1">
    <citation type="submission" date="2023-02" db="EMBL/GenBank/DDBJ databases">
        <title>LHISI_Scaffold_Assembly.</title>
        <authorList>
            <person name="Stuart O.P."/>
            <person name="Cleave R."/>
            <person name="Magrath M.J.L."/>
            <person name="Mikheyev A.S."/>
        </authorList>
    </citation>
    <scope>NUCLEOTIDE SEQUENCE [LARGE SCALE GENOMIC DNA]</scope>
    <source>
        <strain evidence="4">Daus_M_001</strain>
        <tissue evidence="4">Leg muscle</tissue>
    </source>
</reference>
<dbReference type="PANTHER" id="PTHR47027:SF20">
    <property type="entry name" value="REVERSE TRANSCRIPTASE-LIKE PROTEIN WITH RNA-DIRECTED DNA POLYMERASE DOMAIN"/>
    <property type="match status" value="1"/>
</dbReference>
<feature type="transmembrane region" description="Helical" evidence="2">
    <location>
        <begin position="1357"/>
        <end position="1383"/>
    </location>
</feature>
<keyword evidence="2" id="KW-0812">Transmembrane</keyword>
<keyword evidence="2" id="KW-0472">Membrane</keyword>
<sequence>MLRLPAPTVAEIATRVIHNRISPTLDTAQRMEQAGFRSGFSTIDHIKVIHEAPPEQGVKPSYAKMLHNIYSTSTAFVNITEATKEFYVEKRSETRANGRSLNNLRFADDIVLLSRSLDELGQLLNELEIVCREVSFKINLSKTKFMQNKWVVKDKVATNNIDIETVEHCNYLGQLINMNGDSMPEIYRRITLGWRAYGRNSIVLKSNMPVYFKKKVFDECVLPVLTYACQTWTLNCQAKQKLRTAQRGIERAMLGFTRRDRKRTDYIQSVTKVRDILERVKTIKWQWAGHTARRSDDRWTTAVMDRIPRGLKRSRGRAPGLWDRAIRRVVGVNWKNIAQDRLAWKELKTTYVTLNFGSSASSGATQLLTQVCIRRRRSVVCRPSLCNTLKLETEAGVLSAALSNETQTSVVASPSEKLFYAEVMRRNETSSKLRPSAQFCAVLTQRNTFFDPLAIEWCNRILNVDDRFGASMPDCIPLFCYHRIFWIASHYGCKFKDVFTSKLYARGTGISVAHTKYKHIRSQSVRYGNASLLLTAANYSTVTVSGVAKTNRTMVSRNTEANTTDNVVKAVHDKERSRPAKCVVVYRARSEEVQWEVVCPGKEAFGSLHPRGPGVARPSASASSPSRPAHNCWATGSSLTKRSSNKPPRKKKSRFPSLFYGERNHVLGPVAPAFPDPRYNDTSSEPGSTRSNMADARFVKAVHDKVSTFEIDLRKKSSLLPAHILTGTLSNMLPVKLVTMDEKIDSVDKKIDSVTEVADRGSERMDSVEERYECKEERMAWQSFSSGVPLSPHREAEKYREGAQEWGSVSRSNTPLKMARRLGGNTLNIIEIKIDVKPFIWIELCRHSEKLIFVGETGPRHTAISARATAKGVCHTGIGLVATRRVIAGAIVRCVQTLSPEGFPEERYGKLYLRLAATHNMQDALARALEVESARREGLARTLTSSVGRGADERRQPQRTSVCAAYSVFLMSSFPRIPLDAMGRIPSCGQFCFSLGVPAVVGCGGCGVGIFCVCHEDLVTISNYRCLAVLSELLKQSDTCGMPLTKFRRSQIVILLEVGRTQRKLKAVRGKVSTFKINLEKTSLPLPAYMLAERHTPSKCKAVSTFGRSYGRESVQSSASRDVTLTRSEYALQMRCPNPNVDRPLTLHTAEEYTTCIQVDLEQGFQKCSFYREEPLAVLLGANQGDVSRVWKKYRETHSVTDAPRSGRPCATKAAHDRMVVVSVRRRPFPATSDLRRDLQRFQSVLDQYGWLAWLTGLVGWLVDLNGWDVRLVWSPSNGQSRRLALSFDTVTFFEIGRHCLLIQLDDIVNFSSQFGGNWYRQELLLIEVNLGCSQSLASLDVRYGWLVVLVCLPGRLAWFFSYDLLIMVILCNWLALMAAWFVDLDGR</sequence>
<gene>
    <name evidence="4" type="ORF">PR048_029990</name>
</gene>
<feature type="region of interest" description="Disordered" evidence="1">
    <location>
        <begin position="606"/>
        <end position="658"/>
    </location>
</feature>
<organism evidence="4 5">
    <name type="scientific">Dryococelus australis</name>
    <dbReference type="NCBI Taxonomy" id="614101"/>
    <lineage>
        <taxon>Eukaryota</taxon>
        <taxon>Metazoa</taxon>
        <taxon>Ecdysozoa</taxon>
        <taxon>Arthropoda</taxon>
        <taxon>Hexapoda</taxon>
        <taxon>Insecta</taxon>
        <taxon>Pterygota</taxon>
        <taxon>Neoptera</taxon>
        <taxon>Polyneoptera</taxon>
        <taxon>Phasmatodea</taxon>
        <taxon>Verophasmatodea</taxon>
        <taxon>Anareolatae</taxon>
        <taxon>Phasmatidae</taxon>
        <taxon>Eurycanthinae</taxon>
        <taxon>Dryococelus</taxon>
    </lineage>
</organism>
<feature type="compositionally biased region" description="Basic residues" evidence="1">
    <location>
        <begin position="643"/>
        <end position="654"/>
    </location>
</feature>
<protein>
    <recommendedName>
        <fullName evidence="3">Reverse transcriptase domain-containing protein</fullName>
    </recommendedName>
</protein>
<dbReference type="EMBL" id="JARBHB010000014">
    <property type="protein sequence ID" value="KAJ8868462.1"/>
    <property type="molecule type" value="Genomic_DNA"/>
</dbReference>